<dbReference type="InterPro" id="IPR050549">
    <property type="entry name" value="MFS_Trehalose_Transporter"/>
</dbReference>
<feature type="transmembrane region" description="Helical" evidence="15">
    <location>
        <begin position="20"/>
        <end position="42"/>
    </location>
</feature>
<evidence type="ECO:0000256" key="8">
    <source>
        <dbReference type="ARBA" id="ARBA00023180"/>
    </source>
</evidence>
<evidence type="ECO:0000256" key="7">
    <source>
        <dbReference type="ARBA" id="ARBA00023136"/>
    </source>
</evidence>
<dbReference type="GO" id="GO:0051119">
    <property type="term" value="F:sugar transmembrane transporter activity"/>
    <property type="evidence" value="ECO:0007669"/>
    <property type="project" value="InterPro"/>
</dbReference>
<dbReference type="AlphaFoldDB" id="U5EQL0"/>
<dbReference type="NCBIfam" id="TIGR00879">
    <property type="entry name" value="SP"/>
    <property type="match status" value="1"/>
</dbReference>
<dbReference type="EMBL" id="GANO01004191">
    <property type="protein sequence ID" value="JAB55680.1"/>
    <property type="molecule type" value="mRNA"/>
</dbReference>
<evidence type="ECO:0000256" key="3">
    <source>
        <dbReference type="ARBA" id="ARBA00022475"/>
    </source>
</evidence>
<dbReference type="Gene3D" id="1.20.1250.20">
    <property type="entry name" value="MFS general substrate transporter like domains"/>
    <property type="match status" value="1"/>
</dbReference>
<dbReference type="PANTHER" id="PTHR48021">
    <property type="match status" value="1"/>
</dbReference>
<keyword evidence="6 15" id="KW-1133">Transmembrane helix</keyword>
<feature type="transmembrane region" description="Helical" evidence="15">
    <location>
        <begin position="174"/>
        <end position="195"/>
    </location>
</feature>
<feature type="transmembrane region" description="Helical" evidence="15">
    <location>
        <begin position="258"/>
        <end position="281"/>
    </location>
</feature>
<feature type="transmembrane region" description="Helical" evidence="15">
    <location>
        <begin position="62"/>
        <end position="83"/>
    </location>
</feature>
<feature type="coiled-coil region" evidence="13">
    <location>
        <begin position="222"/>
        <end position="249"/>
    </location>
</feature>
<dbReference type="PROSITE" id="PS50850">
    <property type="entry name" value="MFS"/>
    <property type="match status" value="1"/>
</dbReference>
<comment type="function">
    <text evidence="10">High-capacity facilitative transporter for trehalose. Does not transport maltose, sucrose or lactose. Mediates the bidirectional transfer of trehalose. Responsible for the transport of trehalose synthesized in the fat body and the incorporation of trehalose into other tissues that require a carbon source, thereby regulating trehalose levels in the hemolymph.</text>
</comment>
<evidence type="ECO:0000313" key="17">
    <source>
        <dbReference type="EMBL" id="JAB55680.1"/>
    </source>
</evidence>
<dbReference type="PRINTS" id="PR00171">
    <property type="entry name" value="SUGRTRNSPORT"/>
</dbReference>
<dbReference type="FunFam" id="1.20.1250.20:FF:000055">
    <property type="entry name" value="Facilitated trehalose transporter Tret1-2 homolog"/>
    <property type="match status" value="1"/>
</dbReference>
<organism evidence="17">
    <name type="scientific">Corethrella appendiculata</name>
    <dbReference type="NCBI Taxonomy" id="1370023"/>
    <lineage>
        <taxon>Eukaryota</taxon>
        <taxon>Metazoa</taxon>
        <taxon>Ecdysozoa</taxon>
        <taxon>Arthropoda</taxon>
        <taxon>Hexapoda</taxon>
        <taxon>Insecta</taxon>
        <taxon>Pterygota</taxon>
        <taxon>Neoptera</taxon>
        <taxon>Endopterygota</taxon>
        <taxon>Diptera</taxon>
        <taxon>Nematocera</taxon>
        <taxon>Culicoidea</taxon>
        <taxon>Chaoboridae</taxon>
        <taxon>Corethrella</taxon>
    </lineage>
</organism>
<dbReference type="SUPFAM" id="SSF103473">
    <property type="entry name" value="MFS general substrate transporter"/>
    <property type="match status" value="1"/>
</dbReference>
<feature type="domain" description="Major facilitator superfamily (MFS) profile" evidence="16">
    <location>
        <begin position="22"/>
        <end position="449"/>
    </location>
</feature>
<evidence type="ECO:0000256" key="2">
    <source>
        <dbReference type="ARBA" id="ARBA00022448"/>
    </source>
</evidence>
<feature type="transmembrane region" description="Helical" evidence="15">
    <location>
        <begin position="357"/>
        <end position="382"/>
    </location>
</feature>
<evidence type="ECO:0000256" key="9">
    <source>
        <dbReference type="ARBA" id="ARBA00024348"/>
    </source>
</evidence>
<reference evidence="17" key="1">
    <citation type="journal article" date="2014" name="Insect Biochem. Mol. Biol.">
        <title>An insight into the sialome of the frog biting fly, Corethrella appendiculata.</title>
        <authorList>
            <person name="Ribeiro J.M.C."/>
            <person name="Chagas A.C."/>
            <person name="Pham V.M."/>
            <person name="Lounibos L.P."/>
            <person name="Calvo E."/>
        </authorList>
    </citation>
    <scope>NUCLEOTIDE SEQUENCE</scope>
    <source>
        <tissue evidence="17">Salivary glands</tissue>
    </source>
</reference>
<accession>U5EQL0</accession>
<keyword evidence="2 12" id="KW-0813">Transport</keyword>
<keyword evidence="7 15" id="KW-0472">Membrane</keyword>
<feature type="transmembrane region" description="Helical" evidence="15">
    <location>
        <begin position="116"/>
        <end position="138"/>
    </location>
</feature>
<evidence type="ECO:0000256" key="12">
    <source>
        <dbReference type="RuleBase" id="RU003346"/>
    </source>
</evidence>
<proteinExistence type="evidence at transcript level"/>
<keyword evidence="5 15" id="KW-0812">Transmembrane</keyword>
<feature type="region of interest" description="Disordered" evidence="14">
    <location>
        <begin position="466"/>
        <end position="488"/>
    </location>
</feature>
<evidence type="ECO:0000256" key="5">
    <source>
        <dbReference type="ARBA" id="ARBA00022692"/>
    </source>
</evidence>
<evidence type="ECO:0000256" key="11">
    <source>
        <dbReference type="ARBA" id="ARBA00069106"/>
    </source>
</evidence>
<keyword evidence="13" id="KW-0175">Coiled coil</keyword>
<dbReference type="PROSITE" id="PS00217">
    <property type="entry name" value="SUGAR_TRANSPORT_2"/>
    <property type="match status" value="1"/>
</dbReference>
<evidence type="ECO:0000259" key="16">
    <source>
        <dbReference type="PROSITE" id="PS50850"/>
    </source>
</evidence>
<dbReference type="InterPro" id="IPR036259">
    <property type="entry name" value="MFS_trans_sf"/>
</dbReference>
<comment type="similarity">
    <text evidence="9">Belongs to the major facilitator superfamily. Sugar transporter (TC 2.A.1.1) family. Trehalose transporter subfamily.</text>
</comment>
<comment type="subcellular location">
    <subcellularLocation>
        <location evidence="1">Cell membrane</location>
        <topology evidence="1">Multi-pass membrane protein</topology>
    </subcellularLocation>
</comment>
<protein>
    <recommendedName>
        <fullName evidence="11">Facilitated trehalose transporter Tret1</fullName>
    </recommendedName>
</protein>
<dbReference type="GO" id="GO:0015574">
    <property type="term" value="F:trehalose transmembrane transporter activity"/>
    <property type="evidence" value="ECO:0007669"/>
    <property type="project" value="UniProtKB-ARBA"/>
</dbReference>
<dbReference type="InterPro" id="IPR005829">
    <property type="entry name" value="Sugar_transporter_CS"/>
</dbReference>
<feature type="transmembrane region" description="Helical" evidence="15">
    <location>
        <begin position="296"/>
        <end position="316"/>
    </location>
</feature>
<feature type="transmembrane region" description="Helical" evidence="15">
    <location>
        <begin position="150"/>
        <end position="168"/>
    </location>
</feature>
<evidence type="ECO:0000256" key="13">
    <source>
        <dbReference type="SAM" id="Coils"/>
    </source>
</evidence>
<evidence type="ECO:0000256" key="10">
    <source>
        <dbReference type="ARBA" id="ARBA00060205"/>
    </source>
</evidence>
<evidence type="ECO:0000256" key="15">
    <source>
        <dbReference type="SAM" id="Phobius"/>
    </source>
</evidence>
<dbReference type="InterPro" id="IPR020846">
    <property type="entry name" value="MFS_dom"/>
</dbReference>
<evidence type="ECO:0000256" key="6">
    <source>
        <dbReference type="ARBA" id="ARBA00022989"/>
    </source>
</evidence>
<keyword evidence="4" id="KW-0762">Sugar transport</keyword>
<dbReference type="InterPro" id="IPR005828">
    <property type="entry name" value="MFS_sugar_transport-like"/>
</dbReference>
<evidence type="ECO:0000256" key="1">
    <source>
        <dbReference type="ARBA" id="ARBA00004651"/>
    </source>
</evidence>
<dbReference type="PANTHER" id="PTHR48021:SF1">
    <property type="entry name" value="GH07001P-RELATED"/>
    <property type="match status" value="1"/>
</dbReference>
<name>U5EQL0_9DIPT</name>
<dbReference type="InterPro" id="IPR044775">
    <property type="entry name" value="MFS_ERD6/Tret1-like"/>
</dbReference>
<feature type="transmembrane region" description="Helical" evidence="15">
    <location>
        <begin position="323"/>
        <end position="345"/>
    </location>
</feature>
<dbReference type="Pfam" id="PF00083">
    <property type="entry name" value="Sugar_tr"/>
    <property type="match status" value="1"/>
</dbReference>
<sequence>MTTLVVNNAAGETGRKLPQYIAALAATGGALAAGTVLGWTSPAKTQLVDNKEYGFEVSGEDFSWIGSVMTLGAACVCIPIGLMMNAIGRWLTMLLLVIPFTIGWALIIWAQHVSMFMVGRVFLGIAGGAFCVTAPMYIGEIAQSEIRGTLGTFFQLMVTIGILFVYAVGAGVNVFILSIICGIIPLVFGLIFYFMPESPHYLVAKQRNEEATKALKWLRGSHYDEKSELEEIKREHEKIREEKITLVEAFAKKTTIRALIVSIGLMFFQQLSGINAVIFYTTDIFGAANTGIDPEIATIIVGVIQVIATFVSTLVVDKAGRRILLLLSDSVMAISTIILGVYFYLKDSNPDNVANIGWLPIVCLCVFIIMFSIGFGPVPWLMMGELFATNVKNYAGPLAGTSNWLLAFVVTKIFSTLTESIGSGPTFWFFSGFSILGTVFVYFVVPETKGRSLNDIQRILAGEKLDDNQQQSQTQQPAQNPENVTSKE</sequence>
<dbReference type="InterPro" id="IPR003663">
    <property type="entry name" value="Sugar/inositol_transpt"/>
</dbReference>
<keyword evidence="3" id="KW-1003">Cell membrane</keyword>
<feature type="transmembrane region" description="Helical" evidence="15">
    <location>
        <begin position="426"/>
        <end position="445"/>
    </location>
</feature>
<dbReference type="GO" id="GO:0005886">
    <property type="term" value="C:plasma membrane"/>
    <property type="evidence" value="ECO:0007669"/>
    <property type="project" value="UniProtKB-SubCell"/>
</dbReference>
<feature type="transmembrane region" description="Helical" evidence="15">
    <location>
        <begin position="90"/>
        <end position="110"/>
    </location>
</feature>
<evidence type="ECO:0000256" key="14">
    <source>
        <dbReference type="SAM" id="MobiDB-lite"/>
    </source>
</evidence>
<keyword evidence="8" id="KW-0325">Glycoprotein</keyword>
<evidence type="ECO:0000256" key="4">
    <source>
        <dbReference type="ARBA" id="ARBA00022597"/>
    </source>
</evidence>
<feature type="compositionally biased region" description="Low complexity" evidence="14">
    <location>
        <begin position="469"/>
        <end position="479"/>
    </location>
</feature>
<feature type="transmembrane region" description="Helical" evidence="15">
    <location>
        <begin position="394"/>
        <end position="414"/>
    </location>
</feature>
<dbReference type="CDD" id="cd17358">
    <property type="entry name" value="MFS_GLUT6_8_Class3_like"/>
    <property type="match status" value="1"/>
</dbReference>